<comment type="similarity">
    <text evidence="1 4">Belongs to the D-isomer specific 2-hydroxyacid dehydrogenase family.</text>
</comment>
<evidence type="ECO:0000256" key="1">
    <source>
        <dbReference type="ARBA" id="ARBA00005854"/>
    </source>
</evidence>
<dbReference type="Gene3D" id="3.40.50.720">
    <property type="entry name" value="NAD(P)-binding Rossmann-like Domain"/>
    <property type="match status" value="2"/>
</dbReference>
<dbReference type="eggNOG" id="KOG0069">
    <property type="taxonomic scope" value="Eukaryota"/>
</dbReference>
<proteinExistence type="inferred from homology"/>
<evidence type="ECO:0000259" key="6">
    <source>
        <dbReference type="Pfam" id="PF02826"/>
    </source>
</evidence>
<dbReference type="GeneID" id="103151594"/>
<dbReference type="SUPFAM" id="SSF51735">
    <property type="entry name" value="NAD(P)-binding Rossmann-fold domains"/>
    <property type="match status" value="1"/>
</dbReference>
<dbReference type="GO" id="GO:0030267">
    <property type="term" value="F:glyoxylate reductase (NADPH) activity"/>
    <property type="evidence" value="ECO:0007669"/>
    <property type="project" value="TreeGrafter"/>
</dbReference>
<dbReference type="STRING" id="48698.ENSPFOP00000006441"/>
<keyword evidence="8" id="KW-1185">Reference proteome</keyword>
<dbReference type="InterPro" id="IPR050223">
    <property type="entry name" value="D-isomer_2-hydroxyacid_DH"/>
</dbReference>
<evidence type="ECO:0000313" key="7">
    <source>
        <dbReference type="Ensembl" id="ENSPFOP00000006441.2"/>
    </source>
</evidence>
<dbReference type="PANTHER" id="PTHR10996:SF257">
    <property type="entry name" value="GLYOXYLATE REDUCTASE 1"/>
    <property type="match status" value="1"/>
</dbReference>
<feature type="domain" description="D-isomer specific 2-hydroxyacid dehydrogenase NAD-binding" evidence="6">
    <location>
        <begin position="154"/>
        <end position="333"/>
    </location>
</feature>
<feature type="domain" description="D-isomer specific 2-hydroxyacid dehydrogenase catalytic" evidence="5">
    <location>
        <begin position="60"/>
        <end position="365"/>
    </location>
</feature>
<dbReference type="GO" id="GO:0016618">
    <property type="term" value="F:hydroxypyruvate reductase [NAD(P)H] activity"/>
    <property type="evidence" value="ECO:0007669"/>
    <property type="project" value="TreeGrafter"/>
</dbReference>
<dbReference type="PANTHER" id="PTHR10996">
    <property type="entry name" value="2-HYDROXYACID DEHYDROGENASE-RELATED"/>
    <property type="match status" value="1"/>
</dbReference>
<protein>
    <recommendedName>
        <fullName evidence="3">Glyoxylate reductase/hydroxypyruvate reductase</fullName>
    </recommendedName>
</protein>
<dbReference type="GO" id="GO:0051287">
    <property type="term" value="F:NAD binding"/>
    <property type="evidence" value="ECO:0007669"/>
    <property type="project" value="InterPro"/>
</dbReference>
<evidence type="ECO:0000259" key="5">
    <source>
        <dbReference type="Pfam" id="PF00389"/>
    </source>
</evidence>
<dbReference type="InterPro" id="IPR036291">
    <property type="entry name" value="NAD(P)-bd_dom_sf"/>
</dbReference>
<evidence type="ECO:0000256" key="3">
    <source>
        <dbReference type="ARBA" id="ARBA00073306"/>
    </source>
</evidence>
<dbReference type="FunFam" id="3.40.50.720:FF:000026">
    <property type="entry name" value="Glyoxylate/hydroxypyruvate reductase B"/>
    <property type="match status" value="1"/>
</dbReference>
<dbReference type="Ensembl" id="ENSPFOT00000006452.2">
    <property type="protein sequence ID" value="ENSPFOP00000006441.2"/>
    <property type="gene ID" value="ENSPFOG00000006448.2"/>
</dbReference>
<sequence>MQCLRQIRCATKLRAAAPTSRLLKVTNLLRSVSTLQQKKQEMADNKPWVLISEVGDKGFHEDVVDIINQHFHIVCLKEFLQNPALHGPKIQGMFMWNFSPAAEPSLLSCLPSLKVIANGGVGIDHLDVPYINSFGVKVTNTPGVVSDATADMAMALLLASARTVIEGHLISVDSKTTHVPQSLMGVEVTGSTLGIIGMGHIGYKVAQRSKGFNMRILYHNRNRRSVEDEQAVGASYCEKLDDLLKESDFVVVVVNLTPDTTGLISHRELSLMKPTGTLVNVSRGLVVDQDALVKALMSGTIRAAALDVTHPEPLPRDHPLLTLPNVLITPHIGTNTRGTIRKMVQMMVDNVLAAMKGLAVPNEVKAK</sequence>
<dbReference type="EMBL" id="AYCK01014294">
    <property type="status" value="NOT_ANNOTATED_CDS"/>
    <property type="molecule type" value="Genomic_DNA"/>
</dbReference>
<dbReference type="InterPro" id="IPR006140">
    <property type="entry name" value="D-isomer_DH_NAD-bd"/>
</dbReference>
<dbReference type="GO" id="GO:0005829">
    <property type="term" value="C:cytosol"/>
    <property type="evidence" value="ECO:0007669"/>
    <property type="project" value="TreeGrafter"/>
</dbReference>
<dbReference type="GeneTree" id="ENSGT00940000162740"/>
<dbReference type="OrthoDB" id="298012at2759"/>
<dbReference type="PROSITE" id="PS00065">
    <property type="entry name" value="D_2_HYDROXYACID_DH_1"/>
    <property type="match status" value="1"/>
</dbReference>
<organism evidence="7 8">
    <name type="scientific">Poecilia formosa</name>
    <name type="common">Amazon molly</name>
    <name type="synonym">Limia formosa</name>
    <dbReference type="NCBI Taxonomy" id="48698"/>
    <lineage>
        <taxon>Eukaryota</taxon>
        <taxon>Metazoa</taxon>
        <taxon>Chordata</taxon>
        <taxon>Craniata</taxon>
        <taxon>Vertebrata</taxon>
        <taxon>Euteleostomi</taxon>
        <taxon>Actinopterygii</taxon>
        <taxon>Neopterygii</taxon>
        <taxon>Teleostei</taxon>
        <taxon>Neoteleostei</taxon>
        <taxon>Acanthomorphata</taxon>
        <taxon>Ovalentaria</taxon>
        <taxon>Atherinomorphae</taxon>
        <taxon>Cyprinodontiformes</taxon>
        <taxon>Poeciliidae</taxon>
        <taxon>Poeciliinae</taxon>
        <taxon>Poecilia</taxon>
    </lineage>
</organism>
<dbReference type="RefSeq" id="XP_007571812.1">
    <property type="nucleotide sequence ID" value="XM_007571750.2"/>
</dbReference>
<accession>A0A087XKY8</accession>
<dbReference type="AlphaFoldDB" id="A0A087XKY8"/>
<keyword evidence="2 4" id="KW-0560">Oxidoreductase</keyword>
<dbReference type="Pfam" id="PF02826">
    <property type="entry name" value="2-Hacid_dh_C"/>
    <property type="match status" value="1"/>
</dbReference>
<dbReference type="Proteomes" id="UP000028760">
    <property type="component" value="Unassembled WGS sequence"/>
</dbReference>
<dbReference type="Pfam" id="PF00389">
    <property type="entry name" value="2-Hacid_dh"/>
    <property type="match status" value="1"/>
</dbReference>
<evidence type="ECO:0000256" key="4">
    <source>
        <dbReference type="RuleBase" id="RU003719"/>
    </source>
</evidence>
<name>A0A087XKY8_POEFO</name>
<dbReference type="InterPro" id="IPR006139">
    <property type="entry name" value="D-isomer_2_OHA_DH_cat_dom"/>
</dbReference>
<dbReference type="InterPro" id="IPR029752">
    <property type="entry name" value="D-isomer_DH_CS1"/>
</dbReference>
<dbReference type="KEGG" id="pfor:103151594"/>
<dbReference type="CDD" id="cd05301">
    <property type="entry name" value="GDH"/>
    <property type="match status" value="1"/>
</dbReference>
<evidence type="ECO:0000256" key="2">
    <source>
        <dbReference type="ARBA" id="ARBA00023002"/>
    </source>
</evidence>
<dbReference type="OMA" id="MNVLYYN"/>
<reference evidence="7" key="2">
    <citation type="submission" date="2025-08" db="UniProtKB">
        <authorList>
            <consortium name="Ensembl"/>
        </authorList>
    </citation>
    <scope>IDENTIFICATION</scope>
</reference>
<reference evidence="8" key="1">
    <citation type="submission" date="2013-10" db="EMBL/GenBank/DDBJ databases">
        <authorList>
            <person name="Schartl M."/>
            <person name="Warren W."/>
        </authorList>
    </citation>
    <scope>NUCLEOTIDE SEQUENCE [LARGE SCALE GENOMIC DNA]</scope>
    <source>
        <strain evidence="8">female</strain>
    </source>
</reference>
<evidence type="ECO:0000313" key="8">
    <source>
        <dbReference type="Proteomes" id="UP000028760"/>
    </source>
</evidence>
<dbReference type="RefSeq" id="XP_007571811.1">
    <property type="nucleotide sequence ID" value="XM_007571749.2"/>
</dbReference>
<dbReference type="SUPFAM" id="SSF52283">
    <property type="entry name" value="Formate/glycerate dehydrogenase catalytic domain-like"/>
    <property type="match status" value="1"/>
</dbReference>
<reference evidence="7" key="3">
    <citation type="submission" date="2025-09" db="UniProtKB">
        <authorList>
            <consortium name="Ensembl"/>
        </authorList>
    </citation>
    <scope>IDENTIFICATION</scope>
</reference>